<evidence type="ECO:0000313" key="13">
    <source>
        <dbReference type="EMBL" id="QBM85614.1"/>
    </source>
</evidence>
<dbReference type="STRING" id="2163413.A0A4P6XJC2"/>
<organism evidence="13 14">
    <name type="scientific">Metschnikowia aff. pulcherrima</name>
    <dbReference type="NCBI Taxonomy" id="2163413"/>
    <lineage>
        <taxon>Eukaryota</taxon>
        <taxon>Fungi</taxon>
        <taxon>Dikarya</taxon>
        <taxon>Ascomycota</taxon>
        <taxon>Saccharomycotina</taxon>
        <taxon>Pichiomycetes</taxon>
        <taxon>Metschnikowiaceae</taxon>
        <taxon>Metschnikowia</taxon>
    </lineage>
</organism>
<evidence type="ECO:0000256" key="5">
    <source>
        <dbReference type="ARBA" id="ARBA00022741"/>
    </source>
</evidence>
<protein>
    <submittedName>
        <fullName evidence="13">ABC-type multidrug transport system, ATPase and permease component</fullName>
    </submittedName>
</protein>
<dbReference type="SUPFAM" id="SSF52540">
    <property type="entry name" value="P-loop containing nucleoside triphosphate hydrolases"/>
    <property type="match status" value="2"/>
</dbReference>
<feature type="transmembrane region" description="Helical" evidence="10">
    <location>
        <begin position="1054"/>
        <end position="1081"/>
    </location>
</feature>
<feature type="domain" description="ABC transmembrane type-1" evidence="12">
    <location>
        <begin position="341"/>
        <end position="624"/>
    </location>
</feature>
<gene>
    <name evidence="13" type="primary">MPUL0A02360</name>
    <name evidence="13" type="ORF">METSCH_A02360</name>
</gene>
<evidence type="ECO:0000256" key="9">
    <source>
        <dbReference type="SAM" id="MobiDB-lite"/>
    </source>
</evidence>
<dbReference type="Proteomes" id="UP000292447">
    <property type="component" value="Chromosome I"/>
</dbReference>
<dbReference type="InterPro" id="IPR027417">
    <property type="entry name" value="P-loop_NTPase"/>
</dbReference>
<dbReference type="CDD" id="cd18580">
    <property type="entry name" value="ABC_6TM_ABCC_D2"/>
    <property type="match status" value="1"/>
</dbReference>
<dbReference type="InterPro" id="IPR017871">
    <property type="entry name" value="ABC_transporter-like_CS"/>
</dbReference>
<dbReference type="EMBL" id="CP034456">
    <property type="protein sequence ID" value="QBM85614.1"/>
    <property type="molecule type" value="Genomic_DNA"/>
</dbReference>
<dbReference type="CDD" id="cd03244">
    <property type="entry name" value="ABCC_MRP_domain2"/>
    <property type="match status" value="1"/>
</dbReference>
<proteinExistence type="predicted"/>
<feature type="compositionally biased region" description="Basic and acidic residues" evidence="9">
    <location>
        <begin position="1456"/>
        <end position="1476"/>
    </location>
</feature>
<evidence type="ECO:0000256" key="8">
    <source>
        <dbReference type="ARBA" id="ARBA00023136"/>
    </source>
</evidence>
<evidence type="ECO:0000256" key="4">
    <source>
        <dbReference type="ARBA" id="ARBA00022737"/>
    </source>
</evidence>
<keyword evidence="7 10" id="KW-1133">Transmembrane helix</keyword>
<dbReference type="PROSITE" id="PS50893">
    <property type="entry name" value="ABC_TRANSPORTER_2"/>
    <property type="match status" value="2"/>
</dbReference>
<keyword evidence="3 10" id="KW-0812">Transmembrane</keyword>
<comment type="subcellular location">
    <subcellularLocation>
        <location evidence="1">Vacuole membrane</location>
        <topology evidence="1">Multi-pass membrane protein</topology>
    </subcellularLocation>
</comment>
<feature type="transmembrane region" description="Helical" evidence="10">
    <location>
        <begin position="1144"/>
        <end position="1168"/>
    </location>
</feature>
<dbReference type="CDD" id="cd18579">
    <property type="entry name" value="ABC_6TM_ABCC_D1"/>
    <property type="match status" value="1"/>
</dbReference>
<evidence type="ECO:0000256" key="2">
    <source>
        <dbReference type="ARBA" id="ARBA00022448"/>
    </source>
</evidence>
<feature type="transmembrane region" description="Helical" evidence="10">
    <location>
        <begin position="560"/>
        <end position="585"/>
    </location>
</feature>
<feature type="transmembrane region" description="Helical" evidence="10">
    <location>
        <begin position="1242"/>
        <end position="1262"/>
    </location>
</feature>
<evidence type="ECO:0000256" key="1">
    <source>
        <dbReference type="ARBA" id="ARBA00004128"/>
    </source>
</evidence>
<dbReference type="FunFam" id="3.40.50.300:FF:000997">
    <property type="entry name" value="Multidrug resistance-associated protein 1"/>
    <property type="match status" value="1"/>
</dbReference>
<dbReference type="GO" id="GO:0000329">
    <property type="term" value="C:fungal-type vacuole membrane"/>
    <property type="evidence" value="ECO:0007669"/>
    <property type="project" value="UniProtKB-ARBA"/>
</dbReference>
<feature type="transmembrane region" description="Helical" evidence="10">
    <location>
        <begin position="128"/>
        <end position="148"/>
    </location>
</feature>
<dbReference type="InterPro" id="IPR011527">
    <property type="entry name" value="ABC1_TM_dom"/>
</dbReference>
<keyword evidence="2" id="KW-0813">Transport</keyword>
<dbReference type="CDD" id="cd03250">
    <property type="entry name" value="ABCC_MRP_domain1"/>
    <property type="match status" value="1"/>
</dbReference>
<evidence type="ECO:0000259" key="11">
    <source>
        <dbReference type="PROSITE" id="PS50893"/>
    </source>
</evidence>
<dbReference type="GO" id="GO:0005524">
    <property type="term" value="F:ATP binding"/>
    <property type="evidence" value="ECO:0007669"/>
    <property type="project" value="UniProtKB-KW"/>
</dbReference>
<dbReference type="GO" id="GO:0140359">
    <property type="term" value="F:ABC-type transporter activity"/>
    <property type="evidence" value="ECO:0007669"/>
    <property type="project" value="InterPro"/>
</dbReference>
<feature type="transmembrane region" description="Helical" evidence="10">
    <location>
        <begin position="376"/>
        <end position="395"/>
    </location>
</feature>
<feature type="domain" description="ABC transporter" evidence="11">
    <location>
        <begin position="1335"/>
        <end position="1589"/>
    </location>
</feature>
<evidence type="ECO:0000256" key="7">
    <source>
        <dbReference type="ARBA" id="ARBA00022989"/>
    </source>
</evidence>
<keyword evidence="4" id="KW-0677">Repeat</keyword>
<sequence>MEMDSRQILEISPLETLEAGLSHACGLIDSLKHPLYDPNENYLNPCFLASAVFYVQAVVGVAIFCQIWTLLLLNSYGIYKIKYSFGNPWNSRSVGVFHFLRLNCASLQAVLYAVLIVVNGLFLTDAKWYSLALLFAVTLLLVVPLHFLETTRSVVGHGSLIVYWLFSSILYAVILLLDTLSPQKVFVPQDKTIHALAYTLETLVLLNAFCLFVLEVFLYSPSVELRDYFELNEWDIYTVKNLIYTLTFKWLEPTLQKVERELTIEVAEIPNTIVELKSDVTISQVRESWQKELKRAAWWRDRRLKKSKNPTEEDAKVKPSLFLALLRVHYKTLLFGFGGEIVDILCATTAPFLLQNFILFIYESSDLSGDETAPPIIKGLAFALGIFLCSFIRFISFNQYFMIFFRCLFSIKLAMTCLIYEKALKLSPEAKKEKLTGDIVNHVAVDVNDIASSLETCSDAVAIPLRLALCLAALYRLLGNAMWAGLATAVVLVPLSTRITTAIYSLYNTQMEYKDARTRLTSEILNSVKSIKLYSWETPMLKKLDDIRNKKELVNQKRMGIYNAGLTFLWGCIPFVVSCTVYSVYATVMKQTLTPSVIFPALSLFSLLTEPVTMLPAIFSNIMEAKVALDRMSHYFIMDQIEEGIVDRSFKQLRPNDVSVEIKNASFVWSSDKAKEAEVDELNYALRDIDFTARKGQLTCVVGRVGAGKTTLLKTLIGEIPLIKENGASVSVNGTIAYCAQNPCILNTSIRENILFGKRYDAGFYKKTVEACQLSSDFEVLPNGDATLVGEKGISLSGGQKARVSLARALYSRADVYLLDDVLSAVDAHVGKKITKQVLSSSGLLATKTLILATNSMKILRLAQETVFLEKGRIIERGSFEELMEKGGEVSKLMQEFAQEDEDEKEDDVVETTNEPAAESTESSDSEDPHASKAYHPVTLAEAEDVGELALTRVLTYNTIGATSAVSYGHDYVFEDDYHSRRNSSDHTEKKEQGHVKWKVYLEFLRACNWVYIAIWCLFFWAVVGMNIMGNYVLKYWSERNLVSGHNISPTLYLLLYAFTGVAGGFLTFASAYIIWTFSAVRSSKYFHDRMAQSVLRSPMSFFDTTPIGRILNRFSDDISVLDQQVLWSLTMFVSFLIECFTRLAIVVFNLPFMLVVIFCLVFLYNYFRKKFMPASRELKRLKSALRSPVFSHLQESINGVETIRAYQEDERFIHSNRVKVDNVTKIDWTIQGCNRWLSMRLQFISALIVLFSSMLILYGVYSGSGLSPSMVGFLMTYVFSSTSMLNAIIRLWAEVETKAVSLERLIEYGNLPSEAEMIVEDNRPDSHWPASGEIHFKDYSTRYREGLDPVLRNIDLDIKPAEKIGIVGRTGAGKSSLTLALFRIIEPTSGQINIDGINSGKIGLFDLRNQLNIIPQDAHAFEGSVRENLDPFGQYDDATLWKVLEMAHLKNHVESMKTDVKKDDKKKENDGKEPKPQVGLDARVVEGGSNLSSGQKQLLCLARALLKESKVLVLDEATAAVDVQTDKIIQETIRTEFKDKTILTIAHRLDTIMDSDRVLVLERGTVKEFDTPASLLSNTESEFYSLCKEGGYLDKKLS</sequence>
<dbReference type="PROSITE" id="PS00211">
    <property type="entry name" value="ABC_TRANSPORTER_1"/>
    <property type="match status" value="2"/>
</dbReference>
<evidence type="ECO:0000256" key="6">
    <source>
        <dbReference type="ARBA" id="ARBA00022840"/>
    </source>
</evidence>
<feature type="transmembrane region" description="Helical" evidence="10">
    <location>
        <begin position="100"/>
        <end position="122"/>
    </location>
</feature>
<dbReference type="InterPro" id="IPR003593">
    <property type="entry name" value="AAA+_ATPase"/>
</dbReference>
<dbReference type="InterPro" id="IPR044726">
    <property type="entry name" value="ABCC_6TM_D2"/>
</dbReference>
<evidence type="ECO:0000313" key="14">
    <source>
        <dbReference type="Proteomes" id="UP000292447"/>
    </source>
</evidence>
<dbReference type="Pfam" id="PF00005">
    <property type="entry name" value="ABC_tran"/>
    <property type="match status" value="2"/>
</dbReference>
<feature type="transmembrane region" description="Helical" evidence="10">
    <location>
        <begin position="1010"/>
        <end position="1034"/>
    </location>
</feature>
<keyword evidence="6" id="KW-0067">ATP-binding</keyword>
<dbReference type="Gene3D" id="1.20.1560.10">
    <property type="entry name" value="ABC transporter type 1, transmembrane domain"/>
    <property type="match status" value="2"/>
</dbReference>
<dbReference type="FunFam" id="3.40.50.300:FF:000565">
    <property type="entry name" value="ABC bile acid transporter"/>
    <property type="match status" value="1"/>
</dbReference>
<feature type="transmembrane region" description="Helical" evidence="10">
    <location>
        <begin position="160"/>
        <end position="177"/>
    </location>
</feature>
<feature type="compositionally biased region" description="Acidic residues" evidence="9">
    <location>
        <begin position="898"/>
        <end position="910"/>
    </location>
</feature>
<dbReference type="InterPro" id="IPR044746">
    <property type="entry name" value="ABCC_6TM_D1"/>
</dbReference>
<evidence type="ECO:0000256" key="3">
    <source>
        <dbReference type="ARBA" id="ARBA00022692"/>
    </source>
</evidence>
<feature type="transmembrane region" description="Helical" evidence="10">
    <location>
        <begin position="197"/>
        <end position="219"/>
    </location>
</feature>
<dbReference type="PANTHER" id="PTHR24223:SF443">
    <property type="entry name" value="MULTIDRUG-RESISTANCE LIKE PROTEIN 1, ISOFORM I"/>
    <property type="match status" value="1"/>
</dbReference>
<dbReference type="GO" id="GO:0016887">
    <property type="term" value="F:ATP hydrolysis activity"/>
    <property type="evidence" value="ECO:0007669"/>
    <property type="project" value="InterPro"/>
</dbReference>
<dbReference type="Pfam" id="PF00664">
    <property type="entry name" value="ABC_membrane"/>
    <property type="match status" value="2"/>
</dbReference>
<accession>A0A4P6XJC2</accession>
<dbReference type="SUPFAM" id="SSF90123">
    <property type="entry name" value="ABC transporter transmembrane region"/>
    <property type="match status" value="2"/>
</dbReference>
<dbReference type="PROSITE" id="PS50929">
    <property type="entry name" value="ABC_TM1F"/>
    <property type="match status" value="2"/>
</dbReference>
<dbReference type="InterPro" id="IPR003439">
    <property type="entry name" value="ABC_transporter-like_ATP-bd"/>
</dbReference>
<dbReference type="PANTHER" id="PTHR24223">
    <property type="entry name" value="ATP-BINDING CASSETTE SUB-FAMILY C"/>
    <property type="match status" value="1"/>
</dbReference>
<feature type="region of interest" description="Disordered" evidence="9">
    <location>
        <begin position="1456"/>
        <end position="1482"/>
    </location>
</feature>
<feature type="domain" description="ABC transmembrane type-1" evidence="12">
    <location>
        <begin position="1014"/>
        <end position="1298"/>
    </location>
</feature>
<evidence type="ECO:0000256" key="10">
    <source>
        <dbReference type="SAM" id="Phobius"/>
    </source>
</evidence>
<dbReference type="Gene3D" id="3.40.50.300">
    <property type="entry name" value="P-loop containing nucleotide triphosphate hydrolases"/>
    <property type="match status" value="2"/>
</dbReference>
<feature type="domain" description="ABC transporter" evidence="11">
    <location>
        <begin position="660"/>
        <end position="896"/>
    </location>
</feature>
<keyword evidence="8 10" id="KW-0472">Membrane</keyword>
<dbReference type="InterPro" id="IPR050173">
    <property type="entry name" value="ABC_transporter_C-like"/>
</dbReference>
<dbReference type="SMART" id="SM00382">
    <property type="entry name" value="AAA"/>
    <property type="match status" value="2"/>
</dbReference>
<evidence type="ECO:0000259" key="12">
    <source>
        <dbReference type="PROSITE" id="PS50929"/>
    </source>
</evidence>
<reference evidence="14" key="1">
    <citation type="submission" date="2019-03" db="EMBL/GenBank/DDBJ databases">
        <title>Snf2 controls pulcherriminic acid biosynthesis and connects pigmentation and antifungal activity of the yeast Metschnikowia pulcherrima.</title>
        <authorList>
            <person name="Gore-Lloyd D."/>
            <person name="Sumann I."/>
            <person name="Brachmann A.O."/>
            <person name="Schneeberger K."/>
            <person name="Ortiz-Merino R.A."/>
            <person name="Moreno-Beltran M."/>
            <person name="Schlaefli M."/>
            <person name="Kirner P."/>
            <person name="Santos Kron A."/>
            <person name="Wolfe K.H."/>
            <person name="Piel J."/>
            <person name="Ahrens C.H."/>
            <person name="Henk D."/>
            <person name="Freimoser F.M."/>
        </authorList>
    </citation>
    <scope>NUCLEOTIDE SEQUENCE [LARGE SCALE GENOMIC DNA]</scope>
    <source>
        <strain evidence="14">APC 1.2</strain>
    </source>
</reference>
<keyword evidence="5" id="KW-0547">Nucleotide-binding</keyword>
<dbReference type="FunFam" id="1.20.1560.10:FF:000013">
    <property type="entry name" value="ABC transporter C family member 2"/>
    <property type="match status" value="1"/>
</dbReference>
<feature type="transmembrane region" description="Helical" evidence="10">
    <location>
        <begin position="53"/>
        <end position="79"/>
    </location>
</feature>
<name>A0A4P6XJC2_9ASCO</name>
<keyword evidence="14" id="KW-1185">Reference proteome</keyword>
<dbReference type="InterPro" id="IPR036640">
    <property type="entry name" value="ABC1_TM_sf"/>
</dbReference>
<feature type="region of interest" description="Disordered" evidence="9">
    <location>
        <begin position="898"/>
        <end position="933"/>
    </location>
</feature>